<reference evidence="3 4" key="1">
    <citation type="submission" date="2024-05" db="EMBL/GenBank/DDBJ databases">
        <title>Long read based assembly of the Candida bracarensis genome reveals expanded adhesin content.</title>
        <authorList>
            <person name="Marcet-Houben M."/>
            <person name="Ksiezopolska E."/>
            <person name="Gabaldon T."/>
        </authorList>
    </citation>
    <scope>NUCLEOTIDE SEQUENCE [LARGE SCALE GENOMIC DNA]</scope>
    <source>
        <strain evidence="3 4">CBM6</strain>
    </source>
</reference>
<feature type="compositionally biased region" description="Basic and acidic residues" evidence="1">
    <location>
        <begin position="471"/>
        <end position="481"/>
    </location>
</feature>
<feature type="compositionally biased region" description="Polar residues" evidence="1">
    <location>
        <begin position="43"/>
        <end position="67"/>
    </location>
</feature>
<accession>A0ABR4NPR8</accession>
<feature type="region of interest" description="Disordered" evidence="1">
    <location>
        <begin position="420"/>
        <end position="439"/>
    </location>
</feature>
<feature type="compositionally biased region" description="Acidic residues" evidence="1">
    <location>
        <begin position="384"/>
        <end position="403"/>
    </location>
</feature>
<dbReference type="PANTHER" id="PTHR28014">
    <property type="entry name" value="NEGATIVE REGULATOR OF RAS-CAMP PATHWAY"/>
    <property type="match status" value="1"/>
</dbReference>
<keyword evidence="4" id="KW-1185">Reference proteome</keyword>
<evidence type="ECO:0000259" key="2">
    <source>
        <dbReference type="Pfam" id="PF08550"/>
    </source>
</evidence>
<dbReference type="PANTHER" id="PTHR28014:SF1">
    <property type="entry name" value="NEGATIVE REGULATOR OF RAS-CAMP PATHWAY"/>
    <property type="match status" value="1"/>
</dbReference>
<feature type="compositionally biased region" description="Polar residues" evidence="1">
    <location>
        <begin position="346"/>
        <end position="355"/>
    </location>
</feature>
<evidence type="ECO:0000313" key="3">
    <source>
        <dbReference type="EMBL" id="KAL3230102.1"/>
    </source>
</evidence>
<evidence type="ECO:0000256" key="1">
    <source>
        <dbReference type="SAM" id="MobiDB-lite"/>
    </source>
</evidence>
<dbReference type="Pfam" id="PF08550">
    <property type="entry name" value="GATA_AreA"/>
    <property type="match status" value="1"/>
</dbReference>
<feature type="compositionally biased region" description="Polar residues" evidence="1">
    <location>
        <begin position="203"/>
        <end position="213"/>
    </location>
</feature>
<feature type="compositionally biased region" description="Polar residues" evidence="1">
    <location>
        <begin position="20"/>
        <end position="34"/>
    </location>
</feature>
<feature type="compositionally biased region" description="Low complexity" evidence="1">
    <location>
        <begin position="486"/>
        <end position="497"/>
    </location>
</feature>
<feature type="domain" description="Nitrogen regulatory protein areA GATA-like" evidence="2">
    <location>
        <begin position="94"/>
        <end position="118"/>
    </location>
</feature>
<feature type="region of interest" description="Disordered" evidence="1">
    <location>
        <begin position="287"/>
        <end position="404"/>
    </location>
</feature>
<dbReference type="EMBL" id="JBEVYD010000010">
    <property type="protein sequence ID" value="KAL3230102.1"/>
    <property type="molecule type" value="Genomic_DNA"/>
</dbReference>
<comment type="caution">
    <text evidence="3">The sequence shown here is derived from an EMBL/GenBank/DDBJ whole genome shotgun (WGS) entry which is preliminary data.</text>
</comment>
<proteinExistence type="predicted"/>
<gene>
    <name evidence="3" type="ORF">RNJ44_01465</name>
</gene>
<feature type="compositionally biased region" description="Basic and acidic residues" evidence="1">
    <location>
        <begin position="326"/>
        <end position="340"/>
    </location>
</feature>
<feature type="region of interest" description="Disordered" evidence="1">
    <location>
        <begin position="182"/>
        <end position="251"/>
    </location>
</feature>
<feature type="region of interest" description="Disordered" evidence="1">
    <location>
        <begin position="1"/>
        <end position="72"/>
    </location>
</feature>
<organism evidence="3 4">
    <name type="scientific">Nakaseomyces bracarensis</name>
    <dbReference type="NCBI Taxonomy" id="273131"/>
    <lineage>
        <taxon>Eukaryota</taxon>
        <taxon>Fungi</taxon>
        <taxon>Dikarya</taxon>
        <taxon>Ascomycota</taxon>
        <taxon>Saccharomycotina</taxon>
        <taxon>Saccharomycetes</taxon>
        <taxon>Saccharomycetales</taxon>
        <taxon>Saccharomycetaceae</taxon>
        <taxon>Nakaseomyces</taxon>
    </lineage>
</organism>
<feature type="compositionally biased region" description="Polar residues" evidence="1">
    <location>
        <begin position="498"/>
        <end position="507"/>
    </location>
</feature>
<evidence type="ECO:0000313" key="4">
    <source>
        <dbReference type="Proteomes" id="UP001623330"/>
    </source>
</evidence>
<feature type="compositionally biased region" description="Polar residues" evidence="1">
    <location>
        <begin position="238"/>
        <end position="249"/>
    </location>
</feature>
<dbReference type="Proteomes" id="UP001623330">
    <property type="component" value="Unassembled WGS sequence"/>
</dbReference>
<feature type="compositionally biased region" description="Low complexity" evidence="1">
    <location>
        <begin position="549"/>
        <end position="560"/>
    </location>
</feature>
<dbReference type="InterPro" id="IPR013860">
    <property type="entry name" value="AreA_GATA"/>
</dbReference>
<protein>
    <submittedName>
        <fullName evidence="3">Negative regulator of RAS-cAMP pathway</fullName>
    </submittedName>
</protein>
<feature type="region of interest" description="Disordered" evidence="1">
    <location>
        <begin position="462"/>
        <end position="507"/>
    </location>
</feature>
<dbReference type="InterPro" id="IPR053043">
    <property type="entry name" value="Ras-cAMP_regulatory"/>
</dbReference>
<feature type="compositionally biased region" description="Acidic residues" evidence="1">
    <location>
        <begin position="366"/>
        <end position="376"/>
    </location>
</feature>
<name>A0ABR4NPR8_9SACH</name>
<feature type="region of interest" description="Disordered" evidence="1">
    <location>
        <begin position="541"/>
        <end position="560"/>
    </location>
</feature>
<sequence>MPTPGLPNGSYIPTLELPPASNSNIKFSNDSNGIKSKLDSKAKSSTSINQINLGNNSDDKSNQSQKSGDFLKVSPNLFTPERLYLFDTLDLYLTLIKASNTVQQGDRLGNLSWRILNKALLRNKDINSSKKRDGVKNMFHILNPMNQPASGNAMSNLGGKKLGQDQVRTSENRVRQPVVRPMETLHSNSKNVAKNKSNENLHRTVSQPDNQQHLVKERQHKSTTALFQKHNQAERSTSHTNSGDGNNNPRMYFNKQYAQIQQVSKKENPQMIVTGFDTNMVIVRKTTTNESLHNKRSKSRSKSPADIATRKSTHKRTTSNASSNSSKHENKHSIFKHESLFGKPKQAQSDDSNGNGKRDNKIFFSSEDEDESDWDSVSDSSEFYTDDIEDDEEGENYNDEDDDQYYKKQWDKLLFSKGNHMDKKASSNSPENLDNLHPLDKLHSASQPQQLRRSLLSGLFHNESSNSSLKSSKEISDHSEKPNAPSHQSSASTTLSSPNYPINSSQHKPTIETTNITAIGSVTPPQNTFIEPSQFIRETLTRTSSNMQSNTSRRGSSSSIVSSNTSARYLHESNAPLTAQTLLPTALATHMFLPNSVQQQRKAVAAAVAQREGRRLTRRESMDIPIKNVKNSALKTRMEISEEERYQRSHNTRRHK</sequence>